<keyword evidence="3 6" id="KW-0489">Methyltransferase</keyword>
<evidence type="ECO:0000256" key="5">
    <source>
        <dbReference type="ARBA" id="ARBA00022691"/>
    </source>
</evidence>
<dbReference type="InterPro" id="IPR029063">
    <property type="entry name" value="SAM-dependent_MTases_sf"/>
</dbReference>
<dbReference type="HAMAP" id="MF_00074">
    <property type="entry name" value="16SrRNA_methyltr_G"/>
    <property type="match status" value="1"/>
</dbReference>
<organism evidence="8 9">
    <name type="scientific">Engelhardtia mirabilis</name>
    <dbReference type="NCBI Taxonomy" id="2528011"/>
    <lineage>
        <taxon>Bacteria</taxon>
        <taxon>Pseudomonadati</taxon>
        <taxon>Planctomycetota</taxon>
        <taxon>Planctomycetia</taxon>
        <taxon>Planctomycetia incertae sedis</taxon>
        <taxon>Engelhardtia</taxon>
    </lineage>
</organism>
<name>A0A518BKK2_9BACT</name>
<dbReference type="KEGG" id="pbap:Pla133_25920"/>
<reference evidence="8 9" key="1">
    <citation type="submission" date="2019-02" db="EMBL/GenBank/DDBJ databases">
        <title>Deep-cultivation of Planctomycetes and their phenomic and genomic characterization uncovers novel biology.</title>
        <authorList>
            <person name="Wiegand S."/>
            <person name="Jogler M."/>
            <person name="Boedeker C."/>
            <person name="Pinto D."/>
            <person name="Vollmers J."/>
            <person name="Rivas-Marin E."/>
            <person name="Kohn T."/>
            <person name="Peeters S.H."/>
            <person name="Heuer A."/>
            <person name="Rast P."/>
            <person name="Oberbeckmann S."/>
            <person name="Bunk B."/>
            <person name="Jeske O."/>
            <person name="Meyerdierks A."/>
            <person name="Storesund J.E."/>
            <person name="Kallscheuer N."/>
            <person name="Luecker S."/>
            <person name="Lage O.M."/>
            <person name="Pohl T."/>
            <person name="Merkel B.J."/>
            <person name="Hornburger P."/>
            <person name="Mueller R.-W."/>
            <person name="Bruemmer F."/>
            <person name="Labrenz M."/>
            <person name="Spormann A.M."/>
            <person name="Op den Camp H."/>
            <person name="Overmann J."/>
            <person name="Amann R."/>
            <person name="Jetten M.S.M."/>
            <person name="Mascher T."/>
            <person name="Medema M.H."/>
            <person name="Devos D.P."/>
            <person name="Kaster A.-K."/>
            <person name="Ovreas L."/>
            <person name="Rohde M."/>
            <person name="Galperin M.Y."/>
            <person name="Jogler C."/>
        </authorList>
    </citation>
    <scope>NUCLEOTIDE SEQUENCE [LARGE SCALE GENOMIC DNA]</scope>
    <source>
        <strain evidence="8 9">Pla133</strain>
    </source>
</reference>
<evidence type="ECO:0000256" key="6">
    <source>
        <dbReference type="HAMAP-Rule" id="MF_00074"/>
    </source>
</evidence>
<evidence type="ECO:0000313" key="8">
    <source>
        <dbReference type="EMBL" id="QDU67507.1"/>
    </source>
</evidence>
<dbReference type="Gene3D" id="3.40.50.150">
    <property type="entry name" value="Vaccinia Virus protein VP39"/>
    <property type="match status" value="1"/>
</dbReference>
<dbReference type="SUPFAM" id="SSF53335">
    <property type="entry name" value="S-adenosyl-L-methionine-dependent methyltransferases"/>
    <property type="match status" value="1"/>
</dbReference>
<proteinExistence type="inferred from homology"/>
<feature type="compositionally biased region" description="Low complexity" evidence="7">
    <location>
        <begin position="52"/>
        <end position="64"/>
    </location>
</feature>
<feature type="compositionally biased region" description="Acidic residues" evidence="7">
    <location>
        <begin position="26"/>
        <end position="47"/>
    </location>
</feature>
<dbReference type="AlphaFoldDB" id="A0A518BKK2"/>
<evidence type="ECO:0000256" key="1">
    <source>
        <dbReference type="ARBA" id="ARBA00022490"/>
    </source>
</evidence>
<comment type="subcellular location">
    <subcellularLocation>
        <location evidence="6">Cytoplasm</location>
    </subcellularLocation>
</comment>
<dbReference type="PANTHER" id="PTHR31760">
    <property type="entry name" value="S-ADENOSYL-L-METHIONINE-DEPENDENT METHYLTRANSFERASES SUPERFAMILY PROTEIN"/>
    <property type="match status" value="1"/>
</dbReference>
<evidence type="ECO:0000256" key="2">
    <source>
        <dbReference type="ARBA" id="ARBA00022552"/>
    </source>
</evidence>
<dbReference type="InterPro" id="IPR003682">
    <property type="entry name" value="rRNA_ssu_MeTfrase_G"/>
</dbReference>
<comment type="caution">
    <text evidence="6">Lacks conserved residue(s) required for the propagation of feature annotation.</text>
</comment>
<keyword evidence="4 6" id="KW-0808">Transferase</keyword>
<dbReference type="GO" id="GO:0070043">
    <property type="term" value="F:rRNA (guanine-N7-)-methyltransferase activity"/>
    <property type="evidence" value="ECO:0007669"/>
    <property type="project" value="UniProtKB-UniRule"/>
</dbReference>
<dbReference type="RefSeq" id="WP_145065748.1">
    <property type="nucleotide sequence ID" value="NZ_CP036287.1"/>
</dbReference>
<keyword evidence="1 6" id="KW-0963">Cytoplasm</keyword>
<dbReference type="Pfam" id="PF02527">
    <property type="entry name" value="GidB"/>
    <property type="match status" value="1"/>
</dbReference>
<evidence type="ECO:0000256" key="3">
    <source>
        <dbReference type="ARBA" id="ARBA00022603"/>
    </source>
</evidence>
<sequence length="297" mass="32662">MLSNDSDQPGDDDLLDLDSGTSMEDVSGDDDLDDESGESSDDEEQPLDPEAKAAAAAAAKAAQEAAEDEPDPALAKLPLPSIDELKAALDWAFQAEEVLPGVLDRYAEHARLVLEGNQRLNLTAIVDAKEVAVKHYLDSWRATRLLPLMGRTVVDLGSGAGFPGMPTAICEENCRVTLVETRRKKADFMAATIETMGIKNVKAEWARGEDYLVKGRCDVVFMRALSSVRENVRLLRKVRHSFHDLVMFKGPSWSREVRAAEREAERLGFALDTVWEHELPGEMGSRALLVYRAPGAR</sequence>
<feature type="binding site" evidence="6">
    <location>
        <begin position="208"/>
        <end position="209"/>
    </location>
    <ligand>
        <name>S-adenosyl-L-methionine</name>
        <dbReference type="ChEBI" id="CHEBI:59789"/>
    </ligand>
</feature>
<feature type="binding site" evidence="6">
    <location>
        <position position="162"/>
    </location>
    <ligand>
        <name>S-adenosyl-L-methionine</name>
        <dbReference type="ChEBI" id="CHEBI:59789"/>
    </ligand>
</feature>
<dbReference type="Proteomes" id="UP000316921">
    <property type="component" value="Chromosome"/>
</dbReference>
<feature type="binding site" evidence="6">
    <location>
        <position position="223"/>
    </location>
    <ligand>
        <name>S-adenosyl-L-methionine</name>
        <dbReference type="ChEBI" id="CHEBI:59789"/>
    </ligand>
</feature>
<keyword evidence="9" id="KW-1185">Reference proteome</keyword>
<dbReference type="GO" id="GO:0005829">
    <property type="term" value="C:cytosol"/>
    <property type="evidence" value="ECO:0007669"/>
    <property type="project" value="TreeGrafter"/>
</dbReference>
<gene>
    <name evidence="6 8" type="primary">rsmG</name>
    <name evidence="8" type="ORF">Pla133_25920</name>
</gene>
<evidence type="ECO:0000313" key="9">
    <source>
        <dbReference type="Proteomes" id="UP000316921"/>
    </source>
</evidence>
<accession>A0A518BKK2</accession>
<dbReference type="NCBIfam" id="TIGR00138">
    <property type="entry name" value="rsmG_gidB"/>
    <property type="match status" value="1"/>
</dbReference>
<evidence type="ECO:0000256" key="7">
    <source>
        <dbReference type="SAM" id="MobiDB-lite"/>
    </source>
</evidence>
<feature type="binding site" evidence="6">
    <location>
        <position position="157"/>
    </location>
    <ligand>
        <name>S-adenosyl-L-methionine</name>
        <dbReference type="ChEBI" id="CHEBI:59789"/>
    </ligand>
</feature>
<comment type="function">
    <text evidence="6">Specifically methylates the N7 position of a guanine in 16S rRNA.</text>
</comment>
<keyword evidence="5 6" id="KW-0949">S-adenosyl-L-methionine</keyword>
<dbReference type="PANTHER" id="PTHR31760:SF0">
    <property type="entry name" value="S-ADENOSYL-L-METHIONINE-DEPENDENT METHYLTRANSFERASES SUPERFAMILY PROTEIN"/>
    <property type="match status" value="1"/>
</dbReference>
<evidence type="ECO:0000256" key="4">
    <source>
        <dbReference type="ARBA" id="ARBA00022679"/>
    </source>
</evidence>
<keyword evidence="2 6" id="KW-0698">rRNA processing</keyword>
<protein>
    <recommendedName>
        <fullName evidence="6">Ribosomal RNA small subunit methyltransferase G</fullName>
        <ecNumber evidence="6">2.1.1.-</ecNumber>
    </recommendedName>
    <alternativeName>
        <fullName evidence="6">16S rRNA 7-methylguanosine methyltransferase</fullName>
        <shortName evidence="6">16S rRNA m7G methyltransferase</shortName>
    </alternativeName>
</protein>
<feature type="region of interest" description="Disordered" evidence="7">
    <location>
        <begin position="1"/>
        <end position="73"/>
    </location>
</feature>
<dbReference type="EC" id="2.1.1.-" evidence="6"/>
<dbReference type="EMBL" id="CP036287">
    <property type="protein sequence ID" value="QDU67507.1"/>
    <property type="molecule type" value="Genomic_DNA"/>
</dbReference>
<comment type="similarity">
    <text evidence="6">Belongs to the methyltransferase superfamily. RNA methyltransferase RsmG family.</text>
</comment>